<evidence type="ECO:0000256" key="2">
    <source>
        <dbReference type="SAM" id="Phobius"/>
    </source>
</evidence>
<dbReference type="InterPro" id="IPR004045">
    <property type="entry name" value="Glutathione_S-Trfase_N"/>
</dbReference>
<organism evidence="4 5">
    <name type="scientific">Mya arenaria</name>
    <name type="common">Soft-shell clam</name>
    <dbReference type="NCBI Taxonomy" id="6604"/>
    <lineage>
        <taxon>Eukaryota</taxon>
        <taxon>Metazoa</taxon>
        <taxon>Spiralia</taxon>
        <taxon>Lophotrochozoa</taxon>
        <taxon>Mollusca</taxon>
        <taxon>Bivalvia</taxon>
        <taxon>Autobranchia</taxon>
        <taxon>Heteroconchia</taxon>
        <taxon>Euheterodonta</taxon>
        <taxon>Imparidentia</taxon>
        <taxon>Neoheterodontei</taxon>
        <taxon>Myida</taxon>
        <taxon>Myoidea</taxon>
        <taxon>Myidae</taxon>
        <taxon>Mya</taxon>
    </lineage>
</organism>
<proteinExistence type="inferred from homology"/>
<reference evidence="4" key="1">
    <citation type="submission" date="2022-11" db="EMBL/GenBank/DDBJ databases">
        <title>Centuries of genome instability and evolution in soft-shell clam transmissible cancer (bioRxiv).</title>
        <authorList>
            <person name="Hart S.F.M."/>
            <person name="Yonemitsu M.A."/>
            <person name="Giersch R.M."/>
            <person name="Beal B.F."/>
            <person name="Arriagada G."/>
            <person name="Davis B.W."/>
            <person name="Ostrander E.A."/>
            <person name="Goff S.P."/>
            <person name="Metzger M.J."/>
        </authorList>
    </citation>
    <scope>NUCLEOTIDE SEQUENCE</scope>
    <source>
        <strain evidence="4">MELC-2E11</strain>
        <tissue evidence="4">Siphon/mantle</tissue>
    </source>
</reference>
<accession>A0ABY7FDY6</accession>
<keyword evidence="5" id="KW-1185">Reference proteome</keyword>
<feature type="transmembrane region" description="Helical" evidence="2">
    <location>
        <begin position="249"/>
        <end position="266"/>
    </location>
</feature>
<dbReference type="Proteomes" id="UP001164746">
    <property type="component" value="Chromosome 11"/>
</dbReference>
<evidence type="ECO:0000313" key="4">
    <source>
        <dbReference type="EMBL" id="WAR18938.1"/>
    </source>
</evidence>
<dbReference type="SUPFAM" id="SSF47616">
    <property type="entry name" value="GST C-terminal domain-like"/>
    <property type="match status" value="1"/>
</dbReference>
<keyword evidence="2" id="KW-1133">Transmembrane helix</keyword>
<keyword evidence="2" id="KW-0472">Membrane</keyword>
<feature type="non-terminal residue" evidence="4">
    <location>
        <position position="1"/>
    </location>
</feature>
<dbReference type="Gene3D" id="1.20.1050.10">
    <property type="match status" value="1"/>
</dbReference>
<evidence type="ECO:0000313" key="5">
    <source>
        <dbReference type="Proteomes" id="UP001164746"/>
    </source>
</evidence>
<feature type="domain" description="GST N-terminal" evidence="3">
    <location>
        <begin position="1"/>
        <end position="66"/>
    </location>
</feature>
<dbReference type="InterPro" id="IPR036249">
    <property type="entry name" value="Thioredoxin-like_sf"/>
</dbReference>
<comment type="similarity">
    <text evidence="1">Belongs to the GST superfamily.</text>
</comment>
<dbReference type="Pfam" id="PF13410">
    <property type="entry name" value="GST_C_2"/>
    <property type="match status" value="1"/>
</dbReference>
<name>A0ABY7FDY6_MYAAR</name>
<dbReference type="InterPro" id="IPR036282">
    <property type="entry name" value="Glutathione-S-Trfase_C_sf"/>
</dbReference>
<evidence type="ECO:0000259" key="3">
    <source>
        <dbReference type="PROSITE" id="PS50404"/>
    </source>
</evidence>
<dbReference type="EMBL" id="CP111022">
    <property type="protein sequence ID" value="WAR18938.1"/>
    <property type="molecule type" value="Genomic_DNA"/>
</dbReference>
<dbReference type="PROSITE" id="PS50404">
    <property type="entry name" value="GST_NTER"/>
    <property type="match status" value="1"/>
</dbReference>
<dbReference type="SUPFAM" id="SSF52833">
    <property type="entry name" value="Thioredoxin-like"/>
    <property type="match status" value="1"/>
</dbReference>
<evidence type="ECO:0000256" key="1">
    <source>
        <dbReference type="ARBA" id="ARBA00007409"/>
    </source>
</evidence>
<dbReference type="Pfam" id="PF13409">
    <property type="entry name" value="GST_N_2"/>
    <property type="match status" value="1"/>
</dbReference>
<protein>
    <submittedName>
        <fullName evidence="4">GDAP1-like protein</fullName>
    </submittedName>
</protein>
<dbReference type="PANTHER" id="PTHR44188">
    <property type="entry name" value="GDAP1, ISOFORM A"/>
    <property type="match status" value="1"/>
</dbReference>
<gene>
    <name evidence="4" type="ORF">MAR_000776</name>
</gene>
<dbReference type="PANTHER" id="PTHR44188:SF1">
    <property type="entry name" value="GDAP1, ISOFORM A"/>
    <property type="match status" value="1"/>
</dbReference>
<sequence>VFLSLFEKGIEFDEHIINILAEEQNAEWYLKINSWGEVPVLKLGDTYYTESENIIDALVWCQMWRLNLVLMFAIYASFWTIFPLTSSLTALVLTENSSWTAREDEYRRQLLTCKPELRECFEKKLGRSSRRHARVLDENDVGKCLDNLEPVFDKLEERIQKTAKENESGQETWLFGPEFTAADITLAVLMIRLTMVGVSRRFFSIEKRNGVFDYYIRMNKKPTIIKAKEKMYTMTGIVVRQKLRAAGKVTLKIGAVIALLGIGYLGCKEISKILSKD</sequence>
<dbReference type="CDD" id="cd00570">
    <property type="entry name" value="GST_N_family"/>
    <property type="match status" value="1"/>
</dbReference>
<dbReference type="Gene3D" id="3.40.30.10">
    <property type="entry name" value="Glutaredoxin"/>
    <property type="match status" value="1"/>
</dbReference>
<feature type="transmembrane region" description="Helical" evidence="2">
    <location>
        <begin position="68"/>
        <end position="93"/>
    </location>
</feature>
<keyword evidence="2" id="KW-0812">Transmembrane</keyword>